<evidence type="ECO:0000256" key="3">
    <source>
        <dbReference type="ARBA" id="ARBA00023237"/>
    </source>
</evidence>
<feature type="domain" description="Outer membrane protein beta-barrel" evidence="5">
    <location>
        <begin position="393"/>
        <end position="769"/>
    </location>
</feature>
<dbReference type="OrthoDB" id="8764943at2"/>
<organism evidence="6 7">
    <name type="scientific">Euzebyella marina</name>
    <dbReference type="NCBI Taxonomy" id="1761453"/>
    <lineage>
        <taxon>Bacteria</taxon>
        <taxon>Pseudomonadati</taxon>
        <taxon>Bacteroidota</taxon>
        <taxon>Flavobacteriia</taxon>
        <taxon>Flavobacteriales</taxon>
        <taxon>Flavobacteriaceae</taxon>
        <taxon>Euzebyella</taxon>
    </lineage>
</organism>
<dbReference type="Gene3D" id="2.170.130.10">
    <property type="entry name" value="TonB-dependent receptor, plug domain"/>
    <property type="match status" value="1"/>
</dbReference>
<dbReference type="Gene3D" id="2.40.170.20">
    <property type="entry name" value="TonB-dependent receptor, beta-barrel domain"/>
    <property type="match status" value="1"/>
</dbReference>
<keyword evidence="7" id="KW-1185">Reference proteome</keyword>
<sequence>MFSFGDKFIFMKYSASHFSLLFSLFLGYSVQSQITGTVVDQNENPVPYVNVVLYQASDNKLLTGAVTNEDGIFSFVFDIGGSFRLGLSSLGFEDYSSDVFEMEINSQKDFGRITLLENASQLDEVVLSARKNLVQNTSFGKVINVQSSIMTQGSNALQVLERLPGIFVDRNNNQFNLNGQTGVTILFNGRRMPLSVEEVMELLSSTSTENIEKVEIITSPSAKYDADGGAGVLNIIFKKNEYEGEQLNLNASVGVGIKPKANTSLQYALGKGSFAFNASYSFMHNQGKNGFEGEGTQNMAFLGGQNFAEFATYFNFTNNTHNLNTALNYHLNTSTEIGADFSFMHGNNNTVSNINNRRQIEGEEPFSSKLTNIGNSDKNNFITSVYMASQLSEKSKLNVDASLLSYGNDNPALTISRYFDANGNPINPDNEIFTEGNRGQSKSSIGLGAIKADYALDLNENLQLEIGAKASYAKNENDSSIETNVDGEWQVDPRSQSVISSDEKLWAVYSQVAVSLNEKATLYAGLRFESWHRTIHNATSDFKINQLFPSLSYDRKIGENSSLVLAYHRRISRPAYNDLVTSLYYNDPTAIFTGNPLLNPSFSNMLRTDYTTRNFSVGFSLQDEKDPILRNQFSSTAANDILIISPQNAEYQKSVNLFASTNFSWANWARFTLSSTTSYRKYKLVHVPSPLENSYLFQSLNFSQTVDLPQEWNIELSGWYNFPSFNGSHKTQGFGMANFGLSKTFKNNGGTLKFMVTDIFQSFKINTHNGSLQPIIFDIDTKSVYRDESAFSRIFMLGYSRTFGQMSGRKTRETKVKEELERVD</sequence>
<evidence type="ECO:0000256" key="1">
    <source>
        <dbReference type="ARBA" id="ARBA00004442"/>
    </source>
</evidence>
<gene>
    <name evidence="6" type="ORF">D1013_04185</name>
</gene>
<evidence type="ECO:0000259" key="5">
    <source>
        <dbReference type="Pfam" id="PF14905"/>
    </source>
</evidence>
<feature type="domain" description="TonB-dependent receptor plug" evidence="4">
    <location>
        <begin position="144"/>
        <end position="232"/>
    </location>
</feature>
<comment type="subcellular location">
    <subcellularLocation>
        <location evidence="1">Cell outer membrane</location>
    </subcellularLocation>
</comment>
<evidence type="ECO:0000259" key="4">
    <source>
        <dbReference type="Pfam" id="PF07715"/>
    </source>
</evidence>
<dbReference type="SUPFAM" id="SSF49464">
    <property type="entry name" value="Carboxypeptidase regulatory domain-like"/>
    <property type="match status" value="1"/>
</dbReference>
<dbReference type="Pfam" id="PF07715">
    <property type="entry name" value="Plug"/>
    <property type="match status" value="1"/>
</dbReference>
<dbReference type="InterPro" id="IPR041700">
    <property type="entry name" value="OMP_b-brl_3"/>
</dbReference>
<dbReference type="InterPro" id="IPR037066">
    <property type="entry name" value="Plug_dom_sf"/>
</dbReference>
<dbReference type="PANTHER" id="PTHR40980:SF4">
    <property type="entry name" value="TONB-DEPENDENT RECEPTOR-LIKE BETA-BARREL DOMAIN-CONTAINING PROTEIN"/>
    <property type="match status" value="1"/>
</dbReference>
<keyword evidence="3" id="KW-0998">Cell outer membrane</keyword>
<dbReference type="PANTHER" id="PTHR40980">
    <property type="entry name" value="PLUG DOMAIN-CONTAINING PROTEIN"/>
    <property type="match status" value="1"/>
</dbReference>
<accession>A0A3G2L2Y3</accession>
<reference evidence="6 7" key="1">
    <citation type="submission" date="2018-08" db="EMBL/GenBank/DDBJ databases">
        <title>The reduced genetic potential of extracellular carbohydrate catabolism in Euzebyella marina RN62, a Flavobacteriia bacterium isolated from the hadal water.</title>
        <authorList>
            <person name="Xue C."/>
        </authorList>
    </citation>
    <scope>NUCLEOTIDE SEQUENCE [LARGE SCALE GENOMIC DNA]</scope>
    <source>
        <strain evidence="6 7">RN62</strain>
    </source>
</reference>
<evidence type="ECO:0000256" key="2">
    <source>
        <dbReference type="ARBA" id="ARBA00023136"/>
    </source>
</evidence>
<dbReference type="InterPro" id="IPR036942">
    <property type="entry name" value="Beta-barrel_TonB_sf"/>
</dbReference>
<dbReference type="EMBL" id="CP032050">
    <property type="protein sequence ID" value="AYN66637.1"/>
    <property type="molecule type" value="Genomic_DNA"/>
</dbReference>
<protein>
    <recommendedName>
        <fullName evidence="8">TonB-dependent receptor</fullName>
    </recommendedName>
</protein>
<keyword evidence="2" id="KW-0472">Membrane</keyword>
<dbReference type="Pfam" id="PF14905">
    <property type="entry name" value="OMP_b-brl_3"/>
    <property type="match status" value="1"/>
</dbReference>
<evidence type="ECO:0008006" key="8">
    <source>
        <dbReference type="Google" id="ProtNLM"/>
    </source>
</evidence>
<evidence type="ECO:0000313" key="6">
    <source>
        <dbReference type="EMBL" id="AYN66637.1"/>
    </source>
</evidence>
<proteinExistence type="predicted"/>
<name>A0A3G2L2Y3_9FLAO</name>
<dbReference type="Pfam" id="PF13620">
    <property type="entry name" value="CarboxypepD_reg"/>
    <property type="match status" value="1"/>
</dbReference>
<dbReference type="AlphaFoldDB" id="A0A3G2L2Y3"/>
<dbReference type="GO" id="GO:0009279">
    <property type="term" value="C:cell outer membrane"/>
    <property type="evidence" value="ECO:0007669"/>
    <property type="project" value="UniProtKB-SubCell"/>
</dbReference>
<dbReference type="InterPro" id="IPR012910">
    <property type="entry name" value="Plug_dom"/>
</dbReference>
<dbReference type="Proteomes" id="UP000276309">
    <property type="component" value="Chromosome"/>
</dbReference>
<evidence type="ECO:0000313" key="7">
    <source>
        <dbReference type="Proteomes" id="UP000276309"/>
    </source>
</evidence>
<dbReference type="SUPFAM" id="SSF56935">
    <property type="entry name" value="Porins"/>
    <property type="match status" value="1"/>
</dbReference>
<dbReference type="KEGG" id="emar:D1013_04185"/>
<dbReference type="InterPro" id="IPR008969">
    <property type="entry name" value="CarboxyPept-like_regulatory"/>
</dbReference>